<dbReference type="Gene3D" id="1.10.8.60">
    <property type="match status" value="1"/>
</dbReference>
<evidence type="ECO:0000256" key="1">
    <source>
        <dbReference type="RuleBase" id="RU003651"/>
    </source>
</evidence>
<dbReference type="InterPro" id="IPR003959">
    <property type="entry name" value="ATPase_AAA_core"/>
</dbReference>
<dbReference type="InterPro" id="IPR027417">
    <property type="entry name" value="P-loop_NTPase"/>
</dbReference>
<protein>
    <submittedName>
        <fullName evidence="3">Transitional endoplasmic reticulum ATPase</fullName>
    </submittedName>
</protein>
<accession>A0ABT9PF50</accession>
<dbReference type="PANTHER" id="PTHR23077">
    <property type="entry name" value="AAA-FAMILY ATPASE"/>
    <property type="match status" value="1"/>
</dbReference>
<dbReference type="InterPro" id="IPR003593">
    <property type="entry name" value="AAA+_ATPase"/>
</dbReference>
<dbReference type="SMART" id="SM00382">
    <property type="entry name" value="AAA"/>
    <property type="match status" value="1"/>
</dbReference>
<reference evidence="3 4" key="1">
    <citation type="submission" date="2023-07" db="EMBL/GenBank/DDBJ databases">
        <title>Sequencing the genomes of 1000 actinobacteria strains.</title>
        <authorList>
            <person name="Klenk H.-P."/>
        </authorList>
    </citation>
    <scope>NUCLEOTIDE SEQUENCE [LARGE SCALE GENOMIC DNA]</scope>
    <source>
        <strain evidence="3 4">DSM 44388</strain>
    </source>
</reference>
<keyword evidence="1" id="KW-0067">ATP-binding</keyword>
<dbReference type="Proteomes" id="UP001235712">
    <property type="component" value="Unassembled WGS sequence"/>
</dbReference>
<dbReference type="EMBL" id="JAUSQZ010000001">
    <property type="protein sequence ID" value="MDP9830805.1"/>
    <property type="molecule type" value="Genomic_DNA"/>
</dbReference>
<proteinExistence type="inferred from homology"/>
<comment type="caution">
    <text evidence="3">The sequence shown here is derived from an EMBL/GenBank/DDBJ whole genome shotgun (WGS) entry which is preliminary data.</text>
</comment>
<comment type="similarity">
    <text evidence="1">Belongs to the AAA ATPase family.</text>
</comment>
<dbReference type="PROSITE" id="PS00674">
    <property type="entry name" value="AAA"/>
    <property type="match status" value="1"/>
</dbReference>
<evidence type="ECO:0000313" key="4">
    <source>
        <dbReference type="Proteomes" id="UP001235712"/>
    </source>
</evidence>
<dbReference type="SUPFAM" id="SSF52540">
    <property type="entry name" value="P-loop containing nucleoside triphosphate hydrolases"/>
    <property type="match status" value="1"/>
</dbReference>
<dbReference type="InterPro" id="IPR050168">
    <property type="entry name" value="AAA_ATPase_domain"/>
</dbReference>
<name>A0ABT9PF50_9ACTN</name>
<dbReference type="InterPro" id="IPR003960">
    <property type="entry name" value="ATPase_AAA_CS"/>
</dbReference>
<dbReference type="Gene3D" id="3.40.50.300">
    <property type="entry name" value="P-loop containing nucleotide triphosphate hydrolases"/>
    <property type="match status" value="1"/>
</dbReference>
<evidence type="ECO:0000313" key="3">
    <source>
        <dbReference type="EMBL" id="MDP9830805.1"/>
    </source>
</evidence>
<gene>
    <name evidence="3" type="ORF">J2S57_006554</name>
</gene>
<keyword evidence="1" id="KW-0547">Nucleotide-binding</keyword>
<evidence type="ECO:0000259" key="2">
    <source>
        <dbReference type="SMART" id="SM00382"/>
    </source>
</evidence>
<feature type="domain" description="AAA+ ATPase" evidence="2">
    <location>
        <begin position="224"/>
        <end position="365"/>
    </location>
</feature>
<dbReference type="RefSeq" id="WP_307249967.1">
    <property type="nucleotide sequence ID" value="NZ_JAUSQZ010000001.1"/>
</dbReference>
<organism evidence="3 4">
    <name type="scientific">Kineosporia succinea</name>
    <dbReference type="NCBI Taxonomy" id="84632"/>
    <lineage>
        <taxon>Bacteria</taxon>
        <taxon>Bacillati</taxon>
        <taxon>Actinomycetota</taxon>
        <taxon>Actinomycetes</taxon>
        <taxon>Kineosporiales</taxon>
        <taxon>Kineosporiaceae</taxon>
        <taxon>Kineosporia</taxon>
    </lineage>
</organism>
<sequence>MDSFQAGGARFTLDAADETIARVLRGPGPHALLHDDGPGLSRLGLIARAEGDQVLLEGRITSQEPGFDGPLHQFMIGADYVAPVFEKLGRLLAGPGEEPAETLAQDGISAALFPGRALLDGRVTDRLVVRVARTAFGASTIGAIVHLMVTVAARRPGGADFLRGRHVRISAEAPAGPRAADPTPMTDDVRLADLGGLDEVVTQLRDVADSFRHPEVMARWGARRPQGILMWGPPGTGKTTLARALANEIGGTLEEVRSNDILDRWMGASERNIAKVFAQARRYTSPTVLLFDEFDSIVSYAGRPQGSADQAINSVAGIFKQEMNGLIEANPNVIVVATTNFPDRVDDSLIRSGRFDVKLAVPLPGAQARADILAKQIRALERRHTTDAFRLFAPDVSVPELAGHATGLSGADLAEVLRRAQLEKAMAEARGTAAGPITQSDLLRGIRHLNGAHT</sequence>
<keyword evidence="4" id="KW-1185">Reference proteome</keyword>
<dbReference type="Pfam" id="PF00004">
    <property type="entry name" value="AAA"/>
    <property type="match status" value="1"/>
</dbReference>